<keyword evidence="2" id="KW-1185">Reference proteome</keyword>
<evidence type="ECO:0000313" key="2">
    <source>
        <dbReference type="Proteomes" id="UP000015106"/>
    </source>
</evidence>
<evidence type="ECO:0000313" key="1">
    <source>
        <dbReference type="EnsemblPlants" id="TuG1812G0200002652.01.T01"/>
    </source>
</evidence>
<name>A0A8R7PDW3_TRIUA</name>
<proteinExistence type="predicted"/>
<dbReference type="EnsemblPlants" id="TuG1812G0200002652.01.T01">
    <property type="protein sequence ID" value="TuG1812G0200002652.01.T01"/>
    <property type="gene ID" value="TuG1812G0200002652.01"/>
</dbReference>
<sequence>MFQNRECDASVGSIAKAFSPTSMLNSDSADIVLYSLHQKYRDTYKLIVPRWVITKIHDGQIDANVLQWFTRSGADGFNQLLFPTLDPPSFAAAMKPTEESGH</sequence>
<dbReference type="Proteomes" id="UP000015106">
    <property type="component" value="Chromosome 2"/>
</dbReference>
<dbReference type="AlphaFoldDB" id="A0A8R7PDW3"/>
<reference evidence="1" key="3">
    <citation type="submission" date="2022-06" db="UniProtKB">
        <authorList>
            <consortium name="EnsemblPlants"/>
        </authorList>
    </citation>
    <scope>IDENTIFICATION</scope>
</reference>
<accession>A0A8R7PDW3</accession>
<organism evidence="1 2">
    <name type="scientific">Triticum urartu</name>
    <name type="common">Red wild einkorn</name>
    <name type="synonym">Crithodium urartu</name>
    <dbReference type="NCBI Taxonomy" id="4572"/>
    <lineage>
        <taxon>Eukaryota</taxon>
        <taxon>Viridiplantae</taxon>
        <taxon>Streptophyta</taxon>
        <taxon>Embryophyta</taxon>
        <taxon>Tracheophyta</taxon>
        <taxon>Spermatophyta</taxon>
        <taxon>Magnoliopsida</taxon>
        <taxon>Liliopsida</taxon>
        <taxon>Poales</taxon>
        <taxon>Poaceae</taxon>
        <taxon>BOP clade</taxon>
        <taxon>Pooideae</taxon>
        <taxon>Triticodae</taxon>
        <taxon>Triticeae</taxon>
        <taxon>Triticinae</taxon>
        <taxon>Triticum</taxon>
    </lineage>
</organism>
<dbReference type="Gramene" id="TuG1812G0200002652.01.T01">
    <property type="protein sequence ID" value="TuG1812G0200002652.01.T01"/>
    <property type="gene ID" value="TuG1812G0200002652.01"/>
</dbReference>
<protein>
    <submittedName>
        <fullName evidence="1">Uncharacterized protein</fullName>
    </submittedName>
</protein>
<reference evidence="2" key="1">
    <citation type="journal article" date="2013" name="Nature">
        <title>Draft genome of the wheat A-genome progenitor Triticum urartu.</title>
        <authorList>
            <person name="Ling H.Q."/>
            <person name="Zhao S."/>
            <person name="Liu D."/>
            <person name="Wang J."/>
            <person name="Sun H."/>
            <person name="Zhang C."/>
            <person name="Fan H."/>
            <person name="Li D."/>
            <person name="Dong L."/>
            <person name="Tao Y."/>
            <person name="Gao C."/>
            <person name="Wu H."/>
            <person name="Li Y."/>
            <person name="Cui Y."/>
            <person name="Guo X."/>
            <person name="Zheng S."/>
            <person name="Wang B."/>
            <person name="Yu K."/>
            <person name="Liang Q."/>
            <person name="Yang W."/>
            <person name="Lou X."/>
            <person name="Chen J."/>
            <person name="Feng M."/>
            <person name="Jian J."/>
            <person name="Zhang X."/>
            <person name="Luo G."/>
            <person name="Jiang Y."/>
            <person name="Liu J."/>
            <person name="Wang Z."/>
            <person name="Sha Y."/>
            <person name="Zhang B."/>
            <person name="Wu H."/>
            <person name="Tang D."/>
            <person name="Shen Q."/>
            <person name="Xue P."/>
            <person name="Zou S."/>
            <person name="Wang X."/>
            <person name="Liu X."/>
            <person name="Wang F."/>
            <person name="Yang Y."/>
            <person name="An X."/>
            <person name="Dong Z."/>
            <person name="Zhang K."/>
            <person name="Zhang X."/>
            <person name="Luo M.C."/>
            <person name="Dvorak J."/>
            <person name="Tong Y."/>
            <person name="Wang J."/>
            <person name="Yang H."/>
            <person name="Li Z."/>
            <person name="Wang D."/>
            <person name="Zhang A."/>
            <person name="Wang J."/>
        </authorList>
    </citation>
    <scope>NUCLEOTIDE SEQUENCE</scope>
    <source>
        <strain evidence="2">cv. G1812</strain>
    </source>
</reference>
<reference evidence="1" key="2">
    <citation type="submission" date="2018-03" db="EMBL/GenBank/DDBJ databases">
        <title>The Triticum urartu genome reveals the dynamic nature of wheat genome evolution.</title>
        <authorList>
            <person name="Ling H."/>
            <person name="Ma B."/>
            <person name="Shi X."/>
            <person name="Liu H."/>
            <person name="Dong L."/>
            <person name="Sun H."/>
            <person name="Cao Y."/>
            <person name="Gao Q."/>
            <person name="Zheng S."/>
            <person name="Li Y."/>
            <person name="Yu Y."/>
            <person name="Du H."/>
            <person name="Qi M."/>
            <person name="Li Y."/>
            <person name="Yu H."/>
            <person name="Cui Y."/>
            <person name="Wang N."/>
            <person name="Chen C."/>
            <person name="Wu H."/>
            <person name="Zhao Y."/>
            <person name="Zhang J."/>
            <person name="Li Y."/>
            <person name="Zhou W."/>
            <person name="Zhang B."/>
            <person name="Hu W."/>
            <person name="Eijk M."/>
            <person name="Tang J."/>
            <person name="Witsenboer H."/>
            <person name="Zhao S."/>
            <person name="Li Z."/>
            <person name="Zhang A."/>
            <person name="Wang D."/>
            <person name="Liang C."/>
        </authorList>
    </citation>
    <scope>NUCLEOTIDE SEQUENCE [LARGE SCALE GENOMIC DNA]</scope>
    <source>
        <strain evidence="1">cv. G1812</strain>
    </source>
</reference>